<dbReference type="InterPro" id="IPR013216">
    <property type="entry name" value="Methyltransf_11"/>
</dbReference>
<accession>A0A5P9YPL5</accession>
<dbReference type="SUPFAM" id="SSF53335">
    <property type="entry name" value="S-adenosyl-L-methionine-dependent methyltransferases"/>
    <property type="match status" value="1"/>
</dbReference>
<feature type="domain" description="Methyltransferase type 11" evidence="2">
    <location>
        <begin position="67"/>
        <end position="156"/>
    </location>
</feature>
<dbReference type="InterPro" id="IPR029063">
    <property type="entry name" value="SAM-dependent_MTases_sf"/>
</dbReference>
<proteinExistence type="predicted"/>
<dbReference type="Pfam" id="PF08241">
    <property type="entry name" value="Methyltransf_11"/>
    <property type="match status" value="1"/>
</dbReference>
<protein>
    <submittedName>
        <fullName evidence="3">Methyltransferase domain-containing protein</fullName>
    </submittedName>
</protein>
<dbReference type="PANTHER" id="PTHR44068">
    <property type="entry name" value="ZGC:194242"/>
    <property type="match status" value="1"/>
</dbReference>
<name>A0A5C4WI21_9ACTN</name>
<gene>
    <name evidence="3" type="ORF">FH608_018145</name>
</gene>
<dbReference type="OrthoDB" id="5177196at2"/>
<dbReference type="EMBL" id="VDLX02000006">
    <property type="protein sequence ID" value="KAB8194101.1"/>
    <property type="molecule type" value="Genomic_DNA"/>
</dbReference>
<dbReference type="InterPro" id="IPR050447">
    <property type="entry name" value="Erg6_SMT_methyltransf"/>
</dbReference>
<evidence type="ECO:0000256" key="1">
    <source>
        <dbReference type="ARBA" id="ARBA00022679"/>
    </source>
</evidence>
<reference evidence="3 4" key="1">
    <citation type="submission" date="2019-10" db="EMBL/GenBank/DDBJ databases">
        <title>Nonomuraea sp. nov., isolated from Phyllanthus amarus.</title>
        <authorList>
            <person name="Klykleung N."/>
            <person name="Tanasupawat S."/>
        </authorList>
    </citation>
    <scope>NUCLEOTIDE SEQUENCE [LARGE SCALE GENOMIC DNA]</scope>
    <source>
        <strain evidence="3 4">PA1-10</strain>
    </source>
</reference>
<sequence>MDWTGVSVVTASAMVAEFDDVAGWTADAVEQLGERHAIPAACRGSASPAALAWLAEACDLSPGVRLLDVGAGAGGPAAWAAERFGVRPILLEPMPTACRAATRLFGLPVIAGDGRRIPLRTGSADAAWCLGMLCTVQDKATVLSEIHRVLRPGASLGLLVVVARGPQLLPAPDGNHFPTQRELLALLAGAGFEVVEQTEQTSQAPLSWSRRAEQVAAVVATRHRADPAYALAAHQGERFTRLFAADQITVRLVHAVSRPAGHPLNPRMEER</sequence>
<comment type="caution">
    <text evidence="3">The sequence shown here is derived from an EMBL/GenBank/DDBJ whole genome shotgun (WGS) entry which is preliminary data.</text>
</comment>
<dbReference type="GO" id="GO:0008757">
    <property type="term" value="F:S-adenosylmethionine-dependent methyltransferase activity"/>
    <property type="evidence" value="ECO:0007669"/>
    <property type="project" value="InterPro"/>
</dbReference>
<accession>A0A5C4WI21</accession>
<keyword evidence="4" id="KW-1185">Reference proteome</keyword>
<dbReference type="Proteomes" id="UP000312512">
    <property type="component" value="Unassembled WGS sequence"/>
</dbReference>
<dbReference type="Gene3D" id="3.40.50.150">
    <property type="entry name" value="Vaccinia Virus protein VP39"/>
    <property type="match status" value="1"/>
</dbReference>
<dbReference type="AlphaFoldDB" id="A0A5C4WI21"/>
<keyword evidence="3" id="KW-0489">Methyltransferase</keyword>
<evidence type="ECO:0000313" key="3">
    <source>
        <dbReference type="EMBL" id="KAB8194101.1"/>
    </source>
</evidence>
<organism evidence="3 4">
    <name type="scientific">Nonomuraea phyllanthi</name>
    <dbReference type="NCBI Taxonomy" id="2219224"/>
    <lineage>
        <taxon>Bacteria</taxon>
        <taxon>Bacillati</taxon>
        <taxon>Actinomycetota</taxon>
        <taxon>Actinomycetes</taxon>
        <taxon>Streptosporangiales</taxon>
        <taxon>Streptosporangiaceae</taxon>
        <taxon>Nonomuraea</taxon>
    </lineage>
</organism>
<dbReference type="PANTHER" id="PTHR44068:SF11">
    <property type="entry name" value="GERANYL DIPHOSPHATE 2-C-METHYLTRANSFERASE"/>
    <property type="match status" value="1"/>
</dbReference>
<keyword evidence="1 3" id="KW-0808">Transferase</keyword>
<evidence type="ECO:0000313" key="4">
    <source>
        <dbReference type="Proteomes" id="UP000312512"/>
    </source>
</evidence>
<dbReference type="GO" id="GO:0032259">
    <property type="term" value="P:methylation"/>
    <property type="evidence" value="ECO:0007669"/>
    <property type="project" value="UniProtKB-KW"/>
</dbReference>
<evidence type="ECO:0000259" key="2">
    <source>
        <dbReference type="Pfam" id="PF08241"/>
    </source>
</evidence>